<evidence type="ECO:0000313" key="2">
    <source>
        <dbReference type="EMBL" id="AQK91881.1"/>
    </source>
</evidence>
<dbReference type="InterPro" id="IPR050242">
    <property type="entry name" value="JAMM_MPN+_peptidase_M67A"/>
</dbReference>
<organism evidence="2">
    <name type="scientific">Zea mays</name>
    <name type="common">Maize</name>
    <dbReference type="NCBI Taxonomy" id="4577"/>
    <lineage>
        <taxon>Eukaryota</taxon>
        <taxon>Viridiplantae</taxon>
        <taxon>Streptophyta</taxon>
        <taxon>Embryophyta</taxon>
        <taxon>Tracheophyta</taxon>
        <taxon>Spermatophyta</taxon>
        <taxon>Magnoliopsida</taxon>
        <taxon>Liliopsida</taxon>
        <taxon>Poales</taxon>
        <taxon>Poaceae</taxon>
        <taxon>PACMAD clade</taxon>
        <taxon>Panicoideae</taxon>
        <taxon>Andropogonodae</taxon>
        <taxon>Andropogoneae</taxon>
        <taxon>Tripsacinae</taxon>
        <taxon>Zea</taxon>
    </lineage>
</organism>
<proteinExistence type="predicted"/>
<dbReference type="ExpressionAtlas" id="A0A1D6FJE3">
    <property type="expression patterns" value="baseline and differential"/>
</dbReference>
<dbReference type="AlphaFoldDB" id="A0A1D6FJE3"/>
<gene>
    <name evidence="2" type="ORF">ZEAMMB73_Zm00001d009426</name>
</gene>
<dbReference type="PANTHER" id="PTHR10410">
    <property type="entry name" value="EUKARYOTIC TRANSLATION INITIATION FACTOR 3 -RELATED"/>
    <property type="match status" value="1"/>
</dbReference>
<evidence type="ECO:0000256" key="1">
    <source>
        <dbReference type="SAM" id="MobiDB-lite"/>
    </source>
</evidence>
<protein>
    <submittedName>
        <fullName evidence="2">Mov34/MPN/PAD-1 family protein</fullName>
    </submittedName>
</protein>
<feature type="compositionally biased region" description="Low complexity" evidence="1">
    <location>
        <begin position="168"/>
        <end position="181"/>
    </location>
</feature>
<reference evidence="2" key="1">
    <citation type="submission" date="2015-12" db="EMBL/GenBank/DDBJ databases">
        <title>Update maize B73 reference genome by single molecule sequencing technologies.</title>
        <authorList>
            <consortium name="Maize Genome Sequencing Project"/>
            <person name="Ware D."/>
        </authorList>
    </citation>
    <scope>NUCLEOTIDE SEQUENCE</scope>
    <source>
        <tissue evidence="2">Seedling</tissue>
    </source>
</reference>
<dbReference type="EMBL" id="CM000784">
    <property type="protein sequence ID" value="AQK91881.1"/>
    <property type="molecule type" value="Genomic_DNA"/>
</dbReference>
<accession>A0A1D6FJE3</accession>
<name>A0A1D6FJE3_MAIZE</name>
<sequence length="244" mass="26951">MSLSSVKIGEEVWLTCLSHALTTETEEVMGLLLGDIELSSKVATALVWGASPQMRCERKKDRVELNPELLAAASAQAEISFSQLHFFFSEFLLVPLPLVLCAVVFDVRTQAMFQLLDTGFVGLIFSCFSEDAQKVGKIQVTAFQSEGGQQHPLPLAIDPVIDLDSSCSSSDNVSASHSASVEGMEQDTGDSRVSKNNKAWRRSMDSTPIMTQIIPQIMNPEKAYSFRTILITHKKRMLIHMIQI</sequence>
<feature type="region of interest" description="Disordered" evidence="1">
    <location>
        <begin position="168"/>
        <end position="201"/>
    </location>
</feature>
<dbReference type="Gene3D" id="3.40.140.10">
    <property type="entry name" value="Cytidine Deaminase, domain 2"/>
    <property type="match status" value="1"/>
</dbReference>